<name>A0A5N6NVJ0_9ASTR</name>
<comment type="caution">
    <text evidence="2">The sequence shown here is derived from an EMBL/GenBank/DDBJ whole genome shotgun (WGS) entry which is preliminary data.</text>
</comment>
<keyword evidence="3" id="KW-1185">Reference proteome</keyword>
<evidence type="ECO:0000313" key="3">
    <source>
        <dbReference type="Proteomes" id="UP000326396"/>
    </source>
</evidence>
<feature type="compositionally biased region" description="Polar residues" evidence="1">
    <location>
        <begin position="41"/>
        <end position="88"/>
    </location>
</feature>
<feature type="region of interest" description="Disordered" evidence="1">
    <location>
        <begin position="39"/>
        <end position="94"/>
    </location>
</feature>
<sequence length="242" mass="27176">MAEDGAHQLYIPDGDGIEDIQQKEKSNVEDEVTIQEATGGCTVNTLNNEENISNDQCTPPPHSNSTLSPKRTIGPTTQEVQASPSALNKRNRSAPTWLREYESGEGLSEGEAEFVMFSMTDDPTSFEEAATNEKWVRAMEAEMNSIKKNNTWELVSCPNGALRGVDSRISSRYAEHLFEPSPRRKPNTHLRAWRPPPRTCGYTFLSTRSLRGRTFSITENFEAFEVTNGPWISGMHILRDEH</sequence>
<dbReference type="EMBL" id="SZYD01000009">
    <property type="protein sequence ID" value="KAD5318299.1"/>
    <property type="molecule type" value="Genomic_DNA"/>
</dbReference>
<evidence type="ECO:0000256" key="1">
    <source>
        <dbReference type="SAM" id="MobiDB-lite"/>
    </source>
</evidence>
<proteinExistence type="predicted"/>
<organism evidence="2 3">
    <name type="scientific">Mikania micrantha</name>
    <name type="common">bitter vine</name>
    <dbReference type="NCBI Taxonomy" id="192012"/>
    <lineage>
        <taxon>Eukaryota</taxon>
        <taxon>Viridiplantae</taxon>
        <taxon>Streptophyta</taxon>
        <taxon>Embryophyta</taxon>
        <taxon>Tracheophyta</taxon>
        <taxon>Spermatophyta</taxon>
        <taxon>Magnoliopsida</taxon>
        <taxon>eudicotyledons</taxon>
        <taxon>Gunneridae</taxon>
        <taxon>Pentapetalae</taxon>
        <taxon>asterids</taxon>
        <taxon>campanulids</taxon>
        <taxon>Asterales</taxon>
        <taxon>Asteraceae</taxon>
        <taxon>Asteroideae</taxon>
        <taxon>Heliantheae alliance</taxon>
        <taxon>Eupatorieae</taxon>
        <taxon>Mikania</taxon>
    </lineage>
</organism>
<gene>
    <name evidence="2" type="ORF">E3N88_18245</name>
</gene>
<evidence type="ECO:0008006" key="4">
    <source>
        <dbReference type="Google" id="ProtNLM"/>
    </source>
</evidence>
<dbReference type="OrthoDB" id="1746486at2759"/>
<evidence type="ECO:0000313" key="2">
    <source>
        <dbReference type="EMBL" id="KAD5318299.1"/>
    </source>
</evidence>
<accession>A0A5N6NVJ0</accession>
<dbReference type="Proteomes" id="UP000326396">
    <property type="component" value="Linkage Group LG17"/>
</dbReference>
<reference evidence="2 3" key="1">
    <citation type="submission" date="2019-05" db="EMBL/GenBank/DDBJ databases">
        <title>Mikania micrantha, genome provides insights into the molecular mechanism of rapid growth.</title>
        <authorList>
            <person name="Liu B."/>
        </authorList>
    </citation>
    <scope>NUCLEOTIDE SEQUENCE [LARGE SCALE GENOMIC DNA]</scope>
    <source>
        <strain evidence="2">NLD-2019</strain>
        <tissue evidence="2">Leaf</tissue>
    </source>
</reference>
<protein>
    <recommendedName>
        <fullName evidence="4">Reverse transcriptase Ty1/copia-type domain-containing protein</fullName>
    </recommendedName>
</protein>
<dbReference type="AlphaFoldDB" id="A0A5N6NVJ0"/>